<dbReference type="Gene3D" id="2.170.130.10">
    <property type="entry name" value="TonB-dependent receptor, plug domain"/>
    <property type="match status" value="1"/>
</dbReference>
<dbReference type="Pfam" id="PF07715">
    <property type="entry name" value="Plug"/>
    <property type="match status" value="1"/>
</dbReference>
<keyword evidence="6 8" id="KW-0472">Membrane</keyword>
<feature type="domain" description="TonB-dependent receptor plug" evidence="9">
    <location>
        <begin position="228"/>
        <end position="338"/>
    </location>
</feature>
<dbReference type="InterPro" id="IPR037066">
    <property type="entry name" value="Plug_dom_sf"/>
</dbReference>
<keyword evidence="10" id="KW-0675">Receptor</keyword>
<keyword evidence="2 8" id="KW-0813">Transport</keyword>
<evidence type="ECO:0000256" key="7">
    <source>
        <dbReference type="ARBA" id="ARBA00023237"/>
    </source>
</evidence>
<dbReference type="Gene3D" id="2.40.170.20">
    <property type="entry name" value="TonB-dependent receptor, beta-barrel domain"/>
    <property type="match status" value="1"/>
</dbReference>
<evidence type="ECO:0000256" key="2">
    <source>
        <dbReference type="ARBA" id="ARBA00022448"/>
    </source>
</evidence>
<comment type="subcellular location">
    <subcellularLocation>
        <location evidence="1 8">Cell outer membrane</location>
        <topology evidence="1 8">Multi-pass membrane protein</topology>
    </subcellularLocation>
</comment>
<accession>A0ABT8LF51</accession>
<dbReference type="InterPro" id="IPR012910">
    <property type="entry name" value="Plug_dom"/>
</dbReference>
<dbReference type="EMBL" id="JAUJEB010000005">
    <property type="protein sequence ID" value="MDN5214923.1"/>
    <property type="molecule type" value="Genomic_DNA"/>
</dbReference>
<dbReference type="InterPro" id="IPR008969">
    <property type="entry name" value="CarboxyPept-like_regulatory"/>
</dbReference>
<dbReference type="SUPFAM" id="SSF56935">
    <property type="entry name" value="Porins"/>
    <property type="match status" value="1"/>
</dbReference>
<dbReference type="Pfam" id="PF13715">
    <property type="entry name" value="CarbopepD_reg_2"/>
    <property type="match status" value="1"/>
</dbReference>
<evidence type="ECO:0000256" key="5">
    <source>
        <dbReference type="ARBA" id="ARBA00022729"/>
    </source>
</evidence>
<dbReference type="InterPro" id="IPR036942">
    <property type="entry name" value="Beta-barrel_TonB_sf"/>
</dbReference>
<evidence type="ECO:0000256" key="6">
    <source>
        <dbReference type="ARBA" id="ARBA00023136"/>
    </source>
</evidence>
<evidence type="ECO:0000256" key="3">
    <source>
        <dbReference type="ARBA" id="ARBA00022452"/>
    </source>
</evidence>
<evidence type="ECO:0000256" key="4">
    <source>
        <dbReference type="ARBA" id="ARBA00022692"/>
    </source>
</evidence>
<dbReference type="SUPFAM" id="SSF49464">
    <property type="entry name" value="Carboxypeptidase regulatory domain-like"/>
    <property type="match status" value="1"/>
</dbReference>
<keyword evidence="5" id="KW-0732">Signal</keyword>
<name>A0ABT8LF51_9BACT</name>
<proteinExistence type="inferred from homology"/>
<dbReference type="Gene3D" id="3.55.50.30">
    <property type="match status" value="1"/>
</dbReference>
<keyword evidence="3 8" id="KW-1134">Transmembrane beta strand</keyword>
<comment type="similarity">
    <text evidence="8">Belongs to the TonB-dependent receptor family.</text>
</comment>
<dbReference type="Gene3D" id="2.60.40.1120">
    <property type="entry name" value="Carboxypeptidase-like, regulatory domain"/>
    <property type="match status" value="1"/>
</dbReference>
<keyword evidence="4 8" id="KW-0812">Transmembrane</keyword>
<evidence type="ECO:0000256" key="1">
    <source>
        <dbReference type="ARBA" id="ARBA00004571"/>
    </source>
</evidence>
<sequence>MNKLLLLIAMSLKFCVYGAFLQCLFMSVLLAHEGIAQKAKTLDDIDVMIGFEGTHLFEVFAKLESKTEFKFSYFDTDLPNKEINLNYESRSMRETLFAIARQAGIKFKRINNIITVDSIPLETKRFERRKLVVEARPVSGKVTSNDGEPLPGVNVLVKGTVTGTITDLNGDFNIDVPDNATTLVFSYVGYLTEEVAIDERSVINVTLMPDIETLSEIVVVGYGTQNEKKVTGSVYKIDSKQFESRPQTNLLQSLQGAIPGLVITRSGGGRVGREGNEVLIRGVTSRSTPGVLVVIDGIVQAEQNADALYQINPQDVESITVLKDAQAAIYGARAAGGVIIVTTKSGKSQKPIFKYSGNLSINRLSDSHPRFANLEDFARFNDAAFEAAQSSFRPYQYLIPQFDDGTIRINDNQIIQGPFSDVPFISTNYVDWIDELYGGSRYMQTHNFSVAGNTEKSNYFISAGFIDQPGSLRDKYGKNSNKRYFARAKYAMDVRDNLTLSTNISVERQEIDEPTGYSFGQQLANGVWSNHLPLTPGGNPLNYGGFQSPIAFTRDGGNLTDINYRQNVQFGAEFRPIEGLKFNGDFSINVDNGTRLGMQRIVQQFNLDDTPGVLNPNRSSAFNSYDRDIHRVANLYGSYDYLLRQDHNFSVTIGLAHEEYDRETGGSTSFDLVSELLPAVGFGDPETVTAGYFGTHWAINSLFARASYSFKEKYIVEANYRRDASSRFAEDFRVGNFVGGSFAWNISDEAFMEGLSGIFDNLKLRVSVGELGNQVAIPDDDPLRNFRFKSFININNGYLFGNPDGPVVGQQATFESRELASPERQWETTLVKNIGINFSLLDSRLSGSFDYFNKTTRDVLLGLDFPDILGATPPLTNGGEIKTKGWEAALSWQDEIGSNFSYSVSLVMSDDVNEVTSLEDARTVTQGLNDFREGYSANSWFGPQFDGFIDNQQELDQYTQLQGIPGNLASIGIGAAKFKDLDGDGIFEPGVLYEPGNPESGDMVLIGNSRLRLPYSINLTAKWKNFDMGLFLQGVGKLNLPNPVRPPGWAWWENPYQHFIGQTWTPDNTNALHPLHITDGGIFFHNYQASTAPYYWVKATYLRVKNFQLGYTIPKAILDRINIGSLRVYFSGNDLYEFTDIRGDFDPESYERNTNPIFRSYSFGLDLTF</sequence>
<gene>
    <name evidence="10" type="ORF">QQ020_22780</name>
</gene>
<organism evidence="10 11">
    <name type="scientific">Agaribacillus aureus</name>
    <dbReference type="NCBI Taxonomy" id="3051825"/>
    <lineage>
        <taxon>Bacteria</taxon>
        <taxon>Pseudomonadati</taxon>
        <taxon>Bacteroidota</taxon>
        <taxon>Cytophagia</taxon>
        <taxon>Cytophagales</taxon>
        <taxon>Splendidivirgaceae</taxon>
        <taxon>Agaribacillus</taxon>
    </lineage>
</organism>
<evidence type="ECO:0000256" key="8">
    <source>
        <dbReference type="PROSITE-ProRule" id="PRU01360"/>
    </source>
</evidence>
<evidence type="ECO:0000313" key="10">
    <source>
        <dbReference type="EMBL" id="MDN5214923.1"/>
    </source>
</evidence>
<dbReference type="NCBIfam" id="TIGR04056">
    <property type="entry name" value="OMP_RagA_SusC"/>
    <property type="match status" value="1"/>
</dbReference>
<dbReference type="NCBIfam" id="TIGR04057">
    <property type="entry name" value="SusC_RagA_signa"/>
    <property type="match status" value="1"/>
</dbReference>
<dbReference type="RefSeq" id="WP_346760261.1">
    <property type="nucleotide sequence ID" value="NZ_JAUJEB010000005.1"/>
</dbReference>
<dbReference type="PANTHER" id="PTHR30069:SF29">
    <property type="entry name" value="HEMOGLOBIN AND HEMOGLOBIN-HAPTOGLOBIN-BINDING PROTEIN 1-RELATED"/>
    <property type="match status" value="1"/>
</dbReference>
<keyword evidence="11" id="KW-1185">Reference proteome</keyword>
<keyword evidence="7 8" id="KW-0998">Cell outer membrane</keyword>
<dbReference type="InterPro" id="IPR023996">
    <property type="entry name" value="TonB-dep_OMP_SusC/RagA"/>
</dbReference>
<reference evidence="10" key="1">
    <citation type="submission" date="2023-06" db="EMBL/GenBank/DDBJ databases">
        <title>Genomic of Agaribacillus aureum.</title>
        <authorList>
            <person name="Wang G."/>
        </authorList>
    </citation>
    <scope>NUCLEOTIDE SEQUENCE</scope>
    <source>
        <strain evidence="10">BMA12</strain>
    </source>
</reference>
<dbReference type="InterPro" id="IPR039426">
    <property type="entry name" value="TonB-dep_rcpt-like"/>
</dbReference>
<evidence type="ECO:0000259" key="9">
    <source>
        <dbReference type="Pfam" id="PF07715"/>
    </source>
</evidence>
<dbReference type="PANTHER" id="PTHR30069">
    <property type="entry name" value="TONB-DEPENDENT OUTER MEMBRANE RECEPTOR"/>
    <property type="match status" value="1"/>
</dbReference>
<evidence type="ECO:0000313" key="11">
    <source>
        <dbReference type="Proteomes" id="UP001172083"/>
    </source>
</evidence>
<dbReference type="PROSITE" id="PS52016">
    <property type="entry name" value="TONB_DEPENDENT_REC_3"/>
    <property type="match status" value="1"/>
</dbReference>
<dbReference type="Proteomes" id="UP001172083">
    <property type="component" value="Unassembled WGS sequence"/>
</dbReference>
<comment type="caution">
    <text evidence="10">The sequence shown here is derived from an EMBL/GenBank/DDBJ whole genome shotgun (WGS) entry which is preliminary data.</text>
</comment>
<protein>
    <submittedName>
        <fullName evidence="10">TonB-dependent receptor</fullName>
    </submittedName>
</protein>
<dbReference type="InterPro" id="IPR023997">
    <property type="entry name" value="TonB-dep_OMP_SusC/RagA_CS"/>
</dbReference>